<dbReference type="InterPro" id="IPR008979">
    <property type="entry name" value="Galactose-bd-like_sf"/>
</dbReference>
<comment type="caution">
    <text evidence="4">The sequence shown here is derived from an EMBL/GenBank/DDBJ whole genome shotgun (WGS) entry which is preliminary data.</text>
</comment>
<dbReference type="Pfam" id="PF08530">
    <property type="entry name" value="PepX_C"/>
    <property type="match status" value="1"/>
</dbReference>
<dbReference type="EMBL" id="DAKRPA010000038">
    <property type="protein sequence ID" value="DBA01939.1"/>
    <property type="molecule type" value="Genomic_DNA"/>
</dbReference>
<dbReference type="GO" id="GO:0008239">
    <property type="term" value="F:dipeptidyl-peptidase activity"/>
    <property type="evidence" value="ECO:0007669"/>
    <property type="project" value="InterPro"/>
</dbReference>
<feature type="compositionally biased region" description="Acidic residues" evidence="2">
    <location>
        <begin position="747"/>
        <end position="757"/>
    </location>
</feature>
<dbReference type="AlphaFoldDB" id="A0AAV2Z8T9"/>
<keyword evidence="5" id="KW-1185">Reference proteome</keyword>
<dbReference type="SUPFAM" id="SSF49785">
    <property type="entry name" value="Galactose-binding domain-like"/>
    <property type="match status" value="1"/>
</dbReference>
<dbReference type="NCBIfam" id="TIGR00976">
    <property type="entry name" value="CocE_NonD"/>
    <property type="match status" value="1"/>
</dbReference>
<name>A0AAV2Z8T9_9STRA</name>
<evidence type="ECO:0000256" key="2">
    <source>
        <dbReference type="SAM" id="MobiDB-lite"/>
    </source>
</evidence>
<dbReference type="Pfam" id="PF02129">
    <property type="entry name" value="Peptidase_S15"/>
    <property type="match status" value="1"/>
</dbReference>
<dbReference type="InterPro" id="IPR029058">
    <property type="entry name" value="AB_hydrolase_fold"/>
</dbReference>
<evidence type="ECO:0000259" key="3">
    <source>
        <dbReference type="SMART" id="SM00939"/>
    </source>
</evidence>
<dbReference type="InterPro" id="IPR000383">
    <property type="entry name" value="Xaa-Pro-like_dom"/>
</dbReference>
<dbReference type="InterPro" id="IPR005674">
    <property type="entry name" value="CocE/Ser_esterase"/>
</dbReference>
<keyword evidence="1" id="KW-0378">Hydrolase</keyword>
<evidence type="ECO:0000256" key="1">
    <source>
        <dbReference type="ARBA" id="ARBA00022801"/>
    </source>
</evidence>
<dbReference type="SMART" id="SM00939">
    <property type="entry name" value="PepX_C"/>
    <property type="match status" value="1"/>
</dbReference>
<feature type="region of interest" description="Disordered" evidence="2">
    <location>
        <begin position="728"/>
        <end position="782"/>
    </location>
</feature>
<dbReference type="Gene3D" id="2.60.120.260">
    <property type="entry name" value="Galactose-binding domain-like"/>
    <property type="match status" value="1"/>
</dbReference>
<reference evidence="4" key="2">
    <citation type="journal article" date="2023" name="Microbiol Resour">
        <title>Decontamination and Annotation of the Draft Genome Sequence of the Oomycete Lagenidium giganteum ARSEF 373.</title>
        <authorList>
            <person name="Morgan W.R."/>
            <person name="Tartar A."/>
        </authorList>
    </citation>
    <scope>NUCLEOTIDE SEQUENCE</scope>
    <source>
        <strain evidence="4">ARSEF 373</strain>
    </source>
</reference>
<accession>A0AAV2Z8T9</accession>
<dbReference type="Gene3D" id="3.40.50.1820">
    <property type="entry name" value="alpha/beta hydrolase"/>
    <property type="match status" value="2"/>
</dbReference>
<feature type="domain" description="Xaa-Pro dipeptidyl-peptidase C-terminal" evidence="3">
    <location>
        <begin position="459"/>
        <end position="711"/>
    </location>
</feature>
<organism evidence="4 5">
    <name type="scientific">Lagenidium giganteum</name>
    <dbReference type="NCBI Taxonomy" id="4803"/>
    <lineage>
        <taxon>Eukaryota</taxon>
        <taxon>Sar</taxon>
        <taxon>Stramenopiles</taxon>
        <taxon>Oomycota</taxon>
        <taxon>Peronosporomycetes</taxon>
        <taxon>Pythiales</taxon>
        <taxon>Pythiaceae</taxon>
    </lineage>
</organism>
<reference evidence="4" key="1">
    <citation type="submission" date="2022-11" db="EMBL/GenBank/DDBJ databases">
        <authorList>
            <person name="Morgan W.R."/>
            <person name="Tartar A."/>
        </authorList>
    </citation>
    <scope>NUCLEOTIDE SEQUENCE</scope>
    <source>
        <strain evidence="4">ARSEF 373</strain>
    </source>
</reference>
<evidence type="ECO:0000313" key="4">
    <source>
        <dbReference type="EMBL" id="DBA01939.1"/>
    </source>
</evidence>
<proteinExistence type="predicted"/>
<sequence>MAPGGGNAALAFLNLPAPVDSNQNSQPAFTMADAAAAAPAARPSSNVNHYMKSAFISMISISVISTSVNWIMEREEPIPCGPGVNDNQWLPKRYQSLPFFDPATAVHESQYVRMRDGKDLAVDSYVAKYLKQEGEKVPTIIHYTRHGRGYTLDFPFNVFTQYEAKFTNPRTNVYVQRFVSNGYAWVTAEVRGTGVSEGAKKHDFNDQEVTDGFDLVDWVTKQPWSNGEVAAFGHGFEGVGALLLAASKHPAIKAVSLNGAAVDTFQAALFPGGVKNKKALNDFTSFTYDTDRQIRWREIPQMKARMMMKHFGGNVYPVDNNVTKLRQAVAQHANNPNLTTELENVQFRDDVLAKVNVPASQLDATRFLADIASSGAAIHSFAGYYDMAVARSSIQLHQYLTNTLDKDTTSLLPKLPEEALKHASKHRLTVGPWSHAGVDNTDPFAQAKQKCFWHMDEISRFFDYHMFPQRREYTGMDGEEQVHYYTLVHGKWKSTPVWPPAHIDEQKVFYMGDDQKMEEVNTPSGESSLAIEHNPKYDIVSRWDMVGHMFGIRPYYYHDRLEMESSYVTFLTPELTFMEITGQPELRLFFSVDKPNVNLVAYLEDVDYQPPFKNENKRRGITYITEALLNPVHQTISPDSSVHSFLKKDGRKIEAGKVYEAVLRFEPVSYILKRNHQLRVSIGVAPQKDFGDSEAAKLTVHFGGEYPTALKLPVYEGLFTHNIVPTPEEDEEAIPVPAQSPEPASASDEDEFADETEPVPAPAAKAPAAEPVKEEEATKDEL</sequence>
<feature type="compositionally biased region" description="Basic and acidic residues" evidence="2">
    <location>
        <begin position="771"/>
        <end position="782"/>
    </location>
</feature>
<dbReference type="InterPro" id="IPR013736">
    <property type="entry name" value="Xaa-Pro_dipept_C"/>
</dbReference>
<dbReference type="SUPFAM" id="SSF53474">
    <property type="entry name" value="alpha/beta-Hydrolases"/>
    <property type="match status" value="1"/>
</dbReference>
<gene>
    <name evidence="4" type="ORF">N0F65_006672</name>
</gene>
<protein>
    <recommendedName>
        <fullName evidence="3">Xaa-Pro dipeptidyl-peptidase C-terminal domain-containing protein</fullName>
    </recommendedName>
</protein>
<dbReference type="Proteomes" id="UP001146120">
    <property type="component" value="Unassembled WGS sequence"/>
</dbReference>
<evidence type="ECO:0000313" key="5">
    <source>
        <dbReference type="Proteomes" id="UP001146120"/>
    </source>
</evidence>